<dbReference type="Gene3D" id="1.10.510.10">
    <property type="entry name" value="Transferase(Phosphotransferase) domain 1"/>
    <property type="match status" value="1"/>
</dbReference>
<name>A0A371CLU9_9APHY</name>
<evidence type="ECO:0000313" key="3">
    <source>
        <dbReference type="Proteomes" id="UP000256964"/>
    </source>
</evidence>
<dbReference type="Proteomes" id="UP000256964">
    <property type="component" value="Unassembled WGS sequence"/>
</dbReference>
<evidence type="ECO:0008006" key="4">
    <source>
        <dbReference type="Google" id="ProtNLM"/>
    </source>
</evidence>
<sequence length="295" mass="34290">MHTQRLLFPVDLTPPPPPSEGTPRYDEIGAPGMTDEKFSITFKKRLASHDRGRQRVYRATMTVDSDQEKHDVVCKIAFQRSFCDLLQKEADWYTDPLLDHLHGVATPKSWGCFRGETDEGLTTVLVLADHGEELRIPFEQQPQQFRLDIASILFNLHNRGIAHGDFREHHIVVNQVDGKFQPVLVDFSQMHLRRCPYKTSVFEAYSPEPDGDLICSELLEGIDALHLWRPEARYFNYRIPFEHAGSPEEIMQSVPRSRFASERECVVEAYRAYNELVDWYETREKWEDAEVRTKP</sequence>
<accession>A0A371CLU9</accession>
<feature type="region of interest" description="Disordered" evidence="1">
    <location>
        <begin position="1"/>
        <end position="24"/>
    </location>
</feature>
<proteinExistence type="predicted"/>
<keyword evidence="3" id="KW-1185">Reference proteome</keyword>
<dbReference type="Pfam" id="PF06293">
    <property type="entry name" value="Kdo"/>
    <property type="match status" value="1"/>
</dbReference>
<dbReference type="SUPFAM" id="SSF56112">
    <property type="entry name" value="Protein kinase-like (PK-like)"/>
    <property type="match status" value="1"/>
</dbReference>
<reference evidence="2 3" key="1">
    <citation type="journal article" date="2018" name="Biotechnol. Biofuels">
        <title>Integrative visual omics of the white-rot fungus Polyporus brumalis exposes the biotechnological potential of its oxidative enzymes for delignifying raw plant biomass.</title>
        <authorList>
            <person name="Miyauchi S."/>
            <person name="Rancon A."/>
            <person name="Drula E."/>
            <person name="Hage H."/>
            <person name="Chaduli D."/>
            <person name="Favel A."/>
            <person name="Grisel S."/>
            <person name="Henrissat B."/>
            <person name="Herpoel-Gimbert I."/>
            <person name="Ruiz-Duenas F.J."/>
            <person name="Chevret D."/>
            <person name="Hainaut M."/>
            <person name="Lin J."/>
            <person name="Wang M."/>
            <person name="Pangilinan J."/>
            <person name="Lipzen A."/>
            <person name="Lesage-Meessen L."/>
            <person name="Navarro D."/>
            <person name="Riley R."/>
            <person name="Grigoriev I.V."/>
            <person name="Zhou S."/>
            <person name="Raouche S."/>
            <person name="Rosso M.N."/>
        </authorList>
    </citation>
    <scope>NUCLEOTIDE SEQUENCE [LARGE SCALE GENOMIC DNA]</scope>
    <source>
        <strain evidence="2 3">BRFM 1820</strain>
    </source>
</reference>
<protein>
    <recommendedName>
        <fullName evidence="4">Protein kinase domain-containing protein</fullName>
    </recommendedName>
</protein>
<dbReference type="OrthoDB" id="2751906at2759"/>
<evidence type="ECO:0000256" key="1">
    <source>
        <dbReference type="SAM" id="MobiDB-lite"/>
    </source>
</evidence>
<dbReference type="InterPro" id="IPR011009">
    <property type="entry name" value="Kinase-like_dom_sf"/>
</dbReference>
<dbReference type="AlphaFoldDB" id="A0A371CLU9"/>
<evidence type="ECO:0000313" key="2">
    <source>
        <dbReference type="EMBL" id="RDX41245.1"/>
    </source>
</evidence>
<dbReference type="EMBL" id="KZ857518">
    <property type="protein sequence ID" value="RDX41245.1"/>
    <property type="molecule type" value="Genomic_DNA"/>
</dbReference>
<gene>
    <name evidence="2" type="ORF">OH76DRAFT_1489633</name>
</gene>
<organism evidence="2 3">
    <name type="scientific">Lentinus brumalis</name>
    <dbReference type="NCBI Taxonomy" id="2498619"/>
    <lineage>
        <taxon>Eukaryota</taxon>
        <taxon>Fungi</taxon>
        <taxon>Dikarya</taxon>
        <taxon>Basidiomycota</taxon>
        <taxon>Agaricomycotina</taxon>
        <taxon>Agaricomycetes</taxon>
        <taxon>Polyporales</taxon>
        <taxon>Polyporaceae</taxon>
        <taxon>Lentinus</taxon>
    </lineage>
</organism>